<keyword evidence="4" id="KW-0406">Ion transport</keyword>
<comment type="subcellular location">
    <subcellularLocation>
        <location evidence="1">Cell envelope</location>
    </subcellularLocation>
</comment>
<evidence type="ECO:0000256" key="4">
    <source>
        <dbReference type="ARBA" id="ARBA00022496"/>
    </source>
</evidence>
<evidence type="ECO:0000259" key="6">
    <source>
        <dbReference type="PROSITE" id="PS50983"/>
    </source>
</evidence>
<dbReference type="InterPro" id="IPR051313">
    <property type="entry name" value="Bact_iron-sidero_bind"/>
</dbReference>
<keyword evidence="5" id="KW-0732">Signal</keyword>
<feature type="domain" description="Fe/B12 periplasmic-binding" evidence="6">
    <location>
        <begin position="36"/>
        <end position="303"/>
    </location>
</feature>
<proteinExistence type="inferred from homology"/>
<name>A0A494XSE6_9BURK</name>
<dbReference type="Pfam" id="PF01497">
    <property type="entry name" value="Peripla_BP_2"/>
    <property type="match status" value="1"/>
</dbReference>
<accession>A0A494XSE6</accession>
<keyword evidence="4" id="KW-0410">Iron transport</keyword>
<dbReference type="PANTHER" id="PTHR30532">
    <property type="entry name" value="IRON III DICITRATE-BINDING PERIPLASMIC PROTEIN"/>
    <property type="match status" value="1"/>
</dbReference>
<dbReference type="RefSeq" id="WP_121087637.1">
    <property type="nucleotide sequence ID" value="NZ_RBZU01000006.1"/>
</dbReference>
<dbReference type="GO" id="GO:0030288">
    <property type="term" value="C:outer membrane-bounded periplasmic space"/>
    <property type="evidence" value="ECO:0007669"/>
    <property type="project" value="TreeGrafter"/>
</dbReference>
<reference evidence="7 8" key="1">
    <citation type="submission" date="2018-10" db="EMBL/GenBank/DDBJ databases">
        <title>Robbsia sp. DHC34, isolated from soil.</title>
        <authorList>
            <person name="Gao Z.-H."/>
            <person name="Qiu L.-H."/>
        </authorList>
    </citation>
    <scope>NUCLEOTIDE SEQUENCE [LARGE SCALE GENOMIC DNA]</scope>
    <source>
        <strain evidence="7 8">DHC34</strain>
    </source>
</reference>
<organism evidence="7 8">
    <name type="scientific">Pararobbsia silviterrae</name>
    <dbReference type="NCBI Taxonomy" id="1792498"/>
    <lineage>
        <taxon>Bacteria</taxon>
        <taxon>Pseudomonadati</taxon>
        <taxon>Pseudomonadota</taxon>
        <taxon>Betaproteobacteria</taxon>
        <taxon>Burkholderiales</taxon>
        <taxon>Burkholderiaceae</taxon>
        <taxon>Pararobbsia</taxon>
    </lineage>
</organism>
<evidence type="ECO:0000256" key="5">
    <source>
        <dbReference type="ARBA" id="ARBA00022729"/>
    </source>
</evidence>
<gene>
    <name evidence="7" type="ORF">D7S86_14870</name>
</gene>
<dbReference type="PROSITE" id="PS50983">
    <property type="entry name" value="FE_B12_PBP"/>
    <property type="match status" value="1"/>
</dbReference>
<evidence type="ECO:0000256" key="2">
    <source>
        <dbReference type="ARBA" id="ARBA00008814"/>
    </source>
</evidence>
<comment type="similarity">
    <text evidence="2">Belongs to the bacterial solute-binding protein 8 family.</text>
</comment>
<dbReference type="PANTHER" id="PTHR30532:SF1">
    <property type="entry name" value="IRON(3+)-HYDROXAMATE-BINDING PROTEIN FHUD"/>
    <property type="match status" value="1"/>
</dbReference>
<dbReference type="EMBL" id="RBZU01000006">
    <property type="protein sequence ID" value="RKP53562.1"/>
    <property type="molecule type" value="Genomic_DNA"/>
</dbReference>
<evidence type="ECO:0000313" key="8">
    <source>
        <dbReference type="Proteomes" id="UP000270342"/>
    </source>
</evidence>
<dbReference type="OrthoDB" id="8891185at2"/>
<evidence type="ECO:0000256" key="1">
    <source>
        <dbReference type="ARBA" id="ARBA00004196"/>
    </source>
</evidence>
<dbReference type="Gene3D" id="3.40.50.1980">
    <property type="entry name" value="Nitrogenase molybdenum iron protein domain"/>
    <property type="match status" value="2"/>
</dbReference>
<dbReference type="InterPro" id="IPR002491">
    <property type="entry name" value="ABC_transptr_periplasmic_BD"/>
</dbReference>
<keyword evidence="4" id="KW-0408">Iron</keyword>
<evidence type="ECO:0000256" key="3">
    <source>
        <dbReference type="ARBA" id="ARBA00022448"/>
    </source>
</evidence>
<sequence length="306" mass="33336">MTMASAARRRYLIGLGALGAGCVTRGAFAAARARPRVASIGWTAADVLLSIGVIPVAAAEKDNVNVLNVDPRLRLPPECIELGLTNEPNLELLHALRPDLIVVDSRHADIGDRLDAIAPVFVLDLYGLPGPDPYDRARDRLADLARLLDILPDTARWIDAVDAALRARRRTVASLAEIPPVLAAQFFMDGLHWNAYGRDTMLQAVLDRLGVRNVWNGSTPPGHVPTLGIEALAAMPDMLLVYQADDRYTPLTFRNLAGNAIWRRLPVVRRGHLAPIPRLYPFGGLDAALHFADELTAALVAWRRAA</sequence>
<dbReference type="PRINTS" id="PR01715">
    <property type="entry name" value="FERRIBNDNGPP"/>
</dbReference>
<dbReference type="GO" id="GO:1901678">
    <property type="term" value="P:iron coordination entity transport"/>
    <property type="evidence" value="ECO:0007669"/>
    <property type="project" value="UniProtKB-ARBA"/>
</dbReference>
<evidence type="ECO:0000313" key="7">
    <source>
        <dbReference type="EMBL" id="RKP53562.1"/>
    </source>
</evidence>
<dbReference type="AlphaFoldDB" id="A0A494XSE6"/>
<comment type="caution">
    <text evidence="7">The sequence shown here is derived from an EMBL/GenBank/DDBJ whole genome shotgun (WGS) entry which is preliminary data.</text>
</comment>
<protein>
    <recommendedName>
        <fullName evidence="6">Fe/B12 periplasmic-binding domain-containing protein</fullName>
    </recommendedName>
</protein>
<dbReference type="SUPFAM" id="SSF53807">
    <property type="entry name" value="Helical backbone' metal receptor"/>
    <property type="match status" value="1"/>
</dbReference>
<keyword evidence="3" id="KW-0813">Transport</keyword>
<dbReference type="Proteomes" id="UP000270342">
    <property type="component" value="Unassembled WGS sequence"/>
</dbReference>
<keyword evidence="8" id="KW-1185">Reference proteome</keyword>